<comment type="caution">
    <text evidence="1">The sequence shown here is derived from an EMBL/GenBank/DDBJ whole genome shotgun (WGS) entry which is preliminary data.</text>
</comment>
<dbReference type="Proteomes" id="UP000076858">
    <property type="component" value="Unassembled WGS sequence"/>
</dbReference>
<organism evidence="1 2">
    <name type="scientific">Daphnia magna</name>
    <dbReference type="NCBI Taxonomy" id="35525"/>
    <lineage>
        <taxon>Eukaryota</taxon>
        <taxon>Metazoa</taxon>
        <taxon>Ecdysozoa</taxon>
        <taxon>Arthropoda</taxon>
        <taxon>Crustacea</taxon>
        <taxon>Branchiopoda</taxon>
        <taxon>Diplostraca</taxon>
        <taxon>Cladocera</taxon>
        <taxon>Anomopoda</taxon>
        <taxon>Daphniidae</taxon>
        <taxon>Daphnia</taxon>
    </lineage>
</organism>
<evidence type="ECO:0000313" key="1">
    <source>
        <dbReference type="EMBL" id="KZS18615.1"/>
    </source>
</evidence>
<gene>
    <name evidence="1" type="ORF">APZ42_015177</name>
</gene>
<dbReference type="AlphaFoldDB" id="A0A162P896"/>
<keyword evidence="2" id="KW-1185">Reference proteome</keyword>
<name>A0A162P896_9CRUS</name>
<proteinExistence type="predicted"/>
<dbReference type="EMBL" id="LRGB01000512">
    <property type="protein sequence ID" value="KZS18615.1"/>
    <property type="molecule type" value="Genomic_DNA"/>
</dbReference>
<evidence type="ECO:0000313" key="2">
    <source>
        <dbReference type="Proteomes" id="UP000076858"/>
    </source>
</evidence>
<protein>
    <submittedName>
        <fullName evidence="1">Uncharacterized protein</fullName>
    </submittedName>
</protein>
<accession>A0A162P896</accession>
<reference evidence="1 2" key="1">
    <citation type="submission" date="2016-03" db="EMBL/GenBank/DDBJ databases">
        <title>EvidentialGene: Evidence-directed Construction of Genes on Genomes.</title>
        <authorList>
            <person name="Gilbert D.G."/>
            <person name="Choi J.-H."/>
            <person name="Mockaitis K."/>
            <person name="Colbourne J."/>
            <person name="Pfrender M."/>
        </authorList>
    </citation>
    <scope>NUCLEOTIDE SEQUENCE [LARGE SCALE GENOMIC DNA]</scope>
    <source>
        <strain evidence="1 2">Xinb3</strain>
        <tissue evidence="1">Complete organism</tissue>
    </source>
</reference>
<sequence length="81" mass="9430">MLTLDWTSCRKLLLLLEHAATQQAKDSLNQLFFFACNTNLTVQDVGLNTLYTSLVNPHMNPRRDAEFFCNQRTLRMHACKR</sequence>